<name>A0A9P8UGB4_9PEZI</name>
<dbReference type="Pfam" id="PF16062">
    <property type="entry name" value="MavL-like"/>
    <property type="match status" value="2"/>
</dbReference>
<comment type="caution">
    <text evidence="1">The sequence shown here is derived from an EMBL/GenBank/DDBJ whole genome shotgun (WGS) entry which is preliminary data.</text>
</comment>
<proteinExistence type="predicted"/>
<dbReference type="GeneID" id="70132111"/>
<sequence length="450" mass="50454">MHCYYPRYAITQVLDSHQPTTHSHHTLPTPIAMAATQYPFDTVDDAAAVANIQNLMPVKTNSVLDPKFCQEQIRQDAEETHIIVHHKFPQLVNQFLQHKRDRGTEIEKRLYGTPETWTYEHQVRRLIEKRALVFVGSNDGTMLRDGTQVGSLAKEWDRVGTDAEATSKYLKLEDYLSYDEMMLGSLIGVSGTSYFINDGSRFNAARPGKPSTFETRGLIVGLVGARYERNDRMDSVFCQPPAPRPRQHGELTNIFADFFGKTRRPERYFNLSMYKARIRIAIDLLLLEANDAAKAVGKQAYVHVVGLGLGVWQVDVHQEEAYVEGFMDALDEYGDVLSHIDTLNFSYIDVPRDTAAQMKATGATHDIDVLFTRRNPAAKLPPCKEEVLLVVSYAWDSNSFPGNEYWGGSLTASGDPAAAAFSTISELHNPVLNPQFLHHIKVLSPVGLPA</sequence>
<protein>
    <submittedName>
        <fullName evidence="1">Uncharacterized protein</fullName>
    </submittedName>
</protein>
<keyword evidence="2" id="KW-1185">Reference proteome</keyword>
<dbReference type="RefSeq" id="XP_045955898.1">
    <property type="nucleotide sequence ID" value="XM_046103219.1"/>
</dbReference>
<evidence type="ECO:0000313" key="1">
    <source>
        <dbReference type="EMBL" id="KAH6651620.1"/>
    </source>
</evidence>
<gene>
    <name evidence="1" type="ORF">BKA67DRAFT_571365</name>
</gene>
<dbReference type="OrthoDB" id="6357136at2759"/>
<dbReference type="EMBL" id="JAGPXC010000006">
    <property type="protein sequence ID" value="KAH6651620.1"/>
    <property type="molecule type" value="Genomic_DNA"/>
</dbReference>
<dbReference type="Proteomes" id="UP000758603">
    <property type="component" value="Unassembled WGS sequence"/>
</dbReference>
<evidence type="ECO:0000313" key="2">
    <source>
        <dbReference type="Proteomes" id="UP000758603"/>
    </source>
</evidence>
<dbReference type="InterPro" id="IPR032063">
    <property type="entry name" value="MavL-like"/>
</dbReference>
<accession>A0A9P8UGB4</accession>
<reference evidence="1" key="1">
    <citation type="journal article" date="2021" name="Nat. Commun.">
        <title>Genetic determinants of endophytism in the Arabidopsis root mycobiome.</title>
        <authorList>
            <person name="Mesny F."/>
            <person name="Miyauchi S."/>
            <person name="Thiergart T."/>
            <person name="Pickel B."/>
            <person name="Atanasova L."/>
            <person name="Karlsson M."/>
            <person name="Huettel B."/>
            <person name="Barry K.W."/>
            <person name="Haridas S."/>
            <person name="Chen C."/>
            <person name="Bauer D."/>
            <person name="Andreopoulos W."/>
            <person name="Pangilinan J."/>
            <person name="LaButti K."/>
            <person name="Riley R."/>
            <person name="Lipzen A."/>
            <person name="Clum A."/>
            <person name="Drula E."/>
            <person name="Henrissat B."/>
            <person name="Kohler A."/>
            <person name="Grigoriev I.V."/>
            <person name="Martin F.M."/>
            <person name="Hacquard S."/>
        </authorList>
    </citation>
    <scope>NUCLEOTIDE SEQUENCE</scope>
    <source>
        <strain evidence="1">MPI-SDFR-AT-0073</strain>
    </source>
</reference>
<organism evidence="1 2">
    <name type="scientific">Truncatella angustata</name>
    <dbReference type="NCBI Taxonomy" id="152316"/>
    <lineage>
        <taxon>Eukaryota</taxon>
        <taxon>Fungi</taxon>
        <taxon>Dikarya</taxon>
        <taxon>Ascomycota</taxon>
        <taxon>Pezizomycotina</taxon>
        <taxon>Sordariomycetes</taxon>
        <taxon>Xylariomycetidae</taxon>
        <taxon>Amphisphaeriales</taxon>
        <taxon>Sporocadaceae</taxon>
        <taxon>Truncatella</taxon>
    </lineage>
</organism>
<dbReference type="AlphaFoldDB" id="A0A9P8UGB4"/>